<accession>A0A3A9ASB6</accession>
<dbReference type="PRINTS" id="PR00344">
    <property type="entry name" value="BCTRLSENSOR"/>
</dbReference>
<sequence>MGGQTIMKREFLCQLRKDTDIVWKGGMGITLILLLLCMGILGSTGENIGFPDRANLCLKLMTVYGITALAVLTGVYFTVVRCVNQTLYQFGDMIEHLTNGQPEITFPAGEDTILSRLQEQLMRFYDIMHSYEERERLARRQLDENIGDLVHQLNTPITNIRIYTEFLERDDLTAEENRRFIKCLKEQAQKLSWLGESFSKISRLEMGIIRLKPENQKLEPVILHAVSQIMEKARQKGIHIVLKGDVHQSVTVDGKWTAEAVFNVLDNAVKYGDADSEIEIEAVTMTNYVSVAVRNCGIGIDAAEYHHLFKRFYRGKGSGVTEGSGLGLYIVRKILEDEKGYVTVGSTRDGRTEFVLYLYQT</sequence>
<evidence type="ECO:0000256" key="3">
    <source>
        <dbReference type="ARBA" id="ARBA00012438"/>
    </source>
</evidence>
<evidence type="ECO:0000256" key="5">
    <source>
        <dbReference type="ARBA" id="ARBA00022679"/>
    </source>
</evidence>
<feature type="domain" description="Histidine kinase" evidence="9">
    <location>
        <begin position="148"/>
        <end position="361"/>
    </location>
</feature>
<organism evidence="10 11">
    <name type="scientific">Parablautia intestinalis</name>
    <dbReference type="NCBI Taxonomy" id="2320100"/>
    <lineage>
        <taxon>Bacteria</taxon>
        <taxon>Bacillati</taxon>
        <taxon>Bacillota</taxon>
        <taxon>Clostridia</taxon>
        <taxon>Lachnospirales</taxon>
        <taxon>Lachnospiraceae</taxon>
        <taxon>Parablautia</taxon>
    </lineage>
</organism>
<dbReference type="PANTHER" id="PTHR45453">
    <property type="entry name" value="PHOSPHATE REGULON SENSOR PROTEIN PHOR"/>
    <property type="match status" value="1"/>
</dbReference>
<dbReference type="GO" id="GO:0016036">
    <property type="term" value="P:cellular response to phosphate starvation"/>
    <property type="evidence" value="ECO:0007669"/>
    <property type="project" value="TreeGrafter"/>
</dbReference>
<comment type="caution">
    <text evidence="10">The sequence shown here is derived from an EMBL/GenBank/DDBJ whole genome shotgun (WGS) entry which is preliminary data.</text>
</comment>
<dbReference type="PANTHER" id="PTHR45453:SF1">
    <property type="entry name" value="PHOSPHATE REGULON SENSOR PROTEIN PHOR"/>
    <property type="match status" value="1"/>
</dbReference>
<keyword evidence="6 10" id="KW-0418">Kinase</keyword>
<keyword evidence="8" id="KW-0472">Membrane</keyword>
<dbReference type="SUPFAM" id="SSF55874">
    <property type="entry name" value="ATPase domain of HSP90 chaperone/DNA topoisomerase II/histidine kinase"/>
    <property type="match status" value="1"/>
</dbReference>
<keyword evidence="4" id="KW-0597">Phosphoprotein</keyword>
<proteinExistence type="predicted"/>
<evidence type="ECO:0000256" key="7">
    <source>
        <dbReference type="ARBA" id="ARBA00023012"/>
    </source>
</evidence>
<dbReference type="Pfam" id="PF00512">
    <property type="entry name" value="HisKA"/>
    <property type="match status" value="1"/>
</dbReference>
<dbReference type="EC" id="2.7.13.3" evidence="3"/>
<dbReference type="PROSITE" id="PS50109">
    <property type="entry name" value="HIS_KIN"/>
    <property type="match status" value="1"/>
</dbReference>
<feature type="transmembrane region" description="Helical" evidence="8">
    <location>
        <begin position="61"/>
        <end position="83"/>
    </location>
</feature>
<dbReference type="GO" id="GO:0005886">
    <property type="term" value="C:plasma membrane"/>
    <property type="evidence" value="ECO:0007669"/>
    <property type="project" value="TreeGrafter"/>
</dbReference>
<evidence type="ECO:0000259" key="9">
    <source>
        <dbReference type="PROSITE" id="PS50109"/>
    </source>
</evidence>
<dbReference type="CDD" id="cd00075">
    <property type="entry name" value="HATPase"/>
    <property type="match status" value="1"/>
</dbReference>
<dbReference type="Gene3D" id="3.30.565.10">
    <property type="entry name" value="Histidine kinase-like ATPase, C-terminal domain"/>
    <property type="match status" value="1"/>
</dbReference>
<keyword evidence="8" id="KW-0812">Transmembrane</keyword>
<evidence type="ECO:0000256" key="2">
    <source>
        <dbReference type="ARBA" id="ARBA00004370"/>
    </source>
</evidence>
<keyword evidence="11" id="KW-1185">Reference proteome</keyword>
<dbReference type="SMART" id="SM00388">
    <property type="entry name" value="HisKA"/>
    <property type="match status" value="1"/>
</dbReference>
<dbReference type="GO" id="GO:0004721">
    <property type="term" value="F:phosphoprotein phosphatase activity"/>
    <property type="evidence" value="ECO:0007669"/>
    <property type="project" value="TreeGrafter"/>
</dbReference>
<dbReference type="InterPro" id="IPR003661">
    <property type="entry name" value="HisK_dim/P_dom"/>
</dbReference>
<dbReference type="AlphaFoldDB" id="A0A3A9ASB6"/>
<dbReference type="InterPro" id="IPR050351">
    <property type="entry name" value="BphY/WalK/GraS-like"/>
</dbReference>
<comment type="subcellular location">
    <subcellularLocation>
        <location evidence="2">Membrane</location>
    </subcellularLocation>
</comment>
<protein>
    <recommendedName>
        <fullName evidence="3">histidine kinase</fullName>
        <ecNumber evidence="3">2.7.13.3</ecNumber>
    </recommendedName>
</protein>
<dbReference type="OrthoDB" id="9780718at2"/>
<feature type="transmembrane region" description="Helical" evidence="8">
    <location>
        <begin position="21"/>
        <end position="41"/>
    </location>
</feature>
<keyword evidence="5" id="KW-0808">Transferase</keyword>
<dbReference type="InterPro" id="IPR003594">
    <property type="entry name" value="HATPase_dom"/>
</dbReference>
<dbReference type="Pfam" id="PF02518">
    <property type="entry name" value="HATPase_c"/>
    <property type="match status" value="1"/>
</dbReference>
<evidence type="ECO:0000256" key="4">
    <source>
        <dbReference type="ARBA" id="ARBA00022553"/>
    </source>
</evidence>
<dbReference type="EMBL" id="RAYQ01000001">
    <property type="protein sequence ID" value="RKI94089.1"/>
    <property type="molecule type" value="Genomic_DNA"/>
</dbReference>
<comment type="catalytic activity">
    <reaction evidence="1">
        <text>ATP + protein L-histidine = ADP + protein N-phospho-L-histidine.</text>
        <dbReference type="EC" id="2.7.13.3"/>
    </reaction>
</comment>
<evidence type="ECO:0000256" key="6">
    <source>
        <dbReference type="ARBA" id="ARBA00022777"/>
    </source>
</evidence>
<dbReference type="SUPFAM" id="SSF47384">
    <property type="entry name" value="Homodimeric domain of signal transducing histidine kinase"/>
    <property type="match status" value="1"/>
</dbReference>
<dbReference type="InterPro" id="IPR005467">
    <property type="entry name" value="His_kinase_dom"/>
</dbReference>
<evidence type="ECO:0000313" key="11">
    <source>
        <dbReference type="Proteomes" id="UP000280696"/>
    </source>
</evidence>
<dbReference type="Gene3D" id="1.10.287.130">
    <property type="match status" value="1"/>
</dbReference>
<dbReference type="GO" id="GO:0000155">
    <property type="term" value="F:phosphorelay sensor kinase activity"/>
    <property type="evidence" value="ECO:0007669"/>
    <property type="project" value="InterPro"/>
</dbReference>
<dbReference type="InterPro" id="IPR004358">
    <property type="entry name" value="Sig_transdc_His_kin-like_C"/>
</dbReference>
<dbReference type="InterPro" id="IPR036097">
    <property type="entry name" value="HisK_dim/P_sf"/>
</dbReference>
<keyword evidence="8" id="KW-1133">Transmembrane helix</keyword>
<dbReference type="CDD" id="cd00082">
    <property type="entry name" value="HisKA"/>
    <property type="match status" value="1"/>
</dbReference>
<keyword evidence="7" id="KW-0902">Two-component regulatory system</keyword>
<dbReference type="SMART" id="SM00387">
    <property type="entry name" value="HATPase_c"/>
    <property type="match status" value="1"/>
</dbReference>
<gene>
    <name evidence="10" type="ORF">D7V94_00450</name>
</gene>
<evidence type="ECO:0000256" key="1">
    <source>
        <dbReference type="ARBA" id="ARBA00000085"/>
    </source>
</evidence>
<name>A0A3A9ASB6_9FIRM</name>
<evidence type="ECO:0000313" key="10">
    <source>
        <dbReference type="EMBL" id="RKI94089.1"/>
    </source>
</evidence>
<dbReference type="InterPro" id="IPR036890">
    <property type="entry name" value="HATPase_C_sf"/>
</dbReference>
<dbReference type="Proteomes" id="UP000280696">
    <property type="component" value="Unassembled WGS sequence"/>
</dbReference>
<reference evidence="10 11" key="1">
    <citation type="submission" date="2018-09" db="EMBL/GenBank/DDBJ databases">
        <title>Murine metabolic-syndrome-specific gut microbial biobank.</title>
        <authorList>
            <person name="Liu C."/>
        </authorList>
    </citation>
    <scope>NUCLEOTIDE SEQUENCE [LARGE SCALE GENOMIC DNA]</scope>
    <source>
        <strain evidence="10 11">0.1xD8-82</strain>
    </source>
</reference>
<evidence type="ECO:0000256" key="8">
    <source>
        <dbReference type="SAM" id="Phobius"/>
    </source>
</evidence>